<dbReference type="AlphaFoldDB" id="A0A8C4XIJ0"/>
<dbReference type="GeneTree" id="ENSGT00940000154857"/>
<dbReference type="FunFam" id="3.30.470.20:FF:000032">
    <property type="entry name" value="tubulin monoglycylase TTLL3 isoform X2"/>
    <property type="match status" value="1"/>
</dbReference>
<dbReference type="Ensembl" id="ENSECRT00000034202.1">
    <property type="protein sequence ID" value="ENSECRP00000033474.1"/>
    <property type="gene ID" value="ENSECRG00000022652.1"/>
</dbReference>
<reference evidence="10" key="2">
    <citation type="submission" date="2025-08" db="UniProtKB">
        <authorList>
            <consortium name="Ensembl"/>
        </authorList>
    </citation>
    <scope>IDENTIFICATION</scope>
</reference>
<evidence type="ECO:0000256" key="5">
    <source>
        <dbReference type="ARBA" id="ARBA00022840"/>
    </source>
</evidence>
<dbReference type="PROSITE" id="PS51221">
    <property type="entry name" value="TTL"/>
    <property type="match status" value="1"/>
</dbReference>
<keyword evidence="6" id="KW-0969">Cilium</keyword>
<dbReference type="InterPro" id="IPR051437">
    <property type="entry name" value="TTLL_monoglycylase"/>
</dbReference>
<feature type="compositionally biased region" description="Polar residues" evidence="9">
    <location>
        <begin position="262"/>
        <end position="273"/>
    </location>
</feature>
<protein>
    <submittedName>
        <fullName evidence="10">Tubulin tyrosine ligase-like family, member 3</fullName>
    </submittedName>
</protein>
<evidence type="ECO:0000256" key="9">
    <source>
        <dbReference type="SAM" id="MobiDB-lite"/>
    </source>
</evidence>
<dbReference type="SUPFAM" id="SSF56059">
    <property type="entry name" value="Glutathione synthetase ATP-binding domain-like"/>
    <property type="match status" value="1"/>
</dbReference>
<organism evidence="10 11">
    <name type="scientific">Erpetoichthys calabaricus</name>
    <name type="common">Rope fish</name>
    <name type="synonym">Calamoichthys calabaricus</name>
    <dbReference type="NCBI Taxonomy" id="27687"/>
    <lineage>
        <taxon>Eukaryota</taxon>
        <taxon>Metazoa</taxon>
        <taxon>Chordata</taxon>
        <taxon>Craniata</taxon>
        <taxon>Vertebrata</taxon>
        <taxon>Euteleostomi</taxon>
        <taxon>Actinopterygii</taxon>
        <taxon>Polypteriformes</taxon>
        <taxon>Polypteridae</taxon>
        <taxon>Erpetoichthys</taxon>
    </lineage>
</organism>
<evidence type="ECO:0000256" key="3">
    <source>
        <dbReference type="ARBA" id="ARBA00022598"/>
    </source>
</evidence>
<evidence type="ECO:0000256" key="6">
    <source>
        <dbReference type="ARBA" id="ARBA00022846"/>
    </source>
</evidence>
<dbReference type="Proteomes" id="UP000694620">
    <property type="component" value="Chromosome 18"/>
</dbReference>
<feature type="compositionally biased region" description="Basic and acidic residues" evidence="9">
    <location>
        <begin position="12"/>
        <end position="23"/>
    </location>
</feature>
<evidence type="ECO:0000313" key="11">
    <source>
        <dbReference type="Proteomes" id="UP000694620"/>
    </source>
</evidence>
<evidence type="ECO:0000256" key="1">
    <source>
        <dbReference type="ARBA" id="ARBA00004611"/>
    </source>
</evidence>
<feature type="compositionally biased region" description="Acidic residues" evidence="9">
    <location>
        <begin position="125"/>
        <end position="151"/>
    </location>
</feature>
<evidence type="ECO:0000256" key="2">
    <source>
        <dbReference type="ARBA" id="ARBA00022490"/>
    </source>
</evidence>
<name>A0A8C4XIJ0_ERPCA</name>
<accession>A0A8C4XIJ0</accession>
<feature type="compositionally biased region" description="Polar residues" evidence="9">
    <location>
        <begin position="29"/>
        <end position="45"/>
    </location>
</feature>
<proteinExistence type="predicted"/>
<dbReference type="GO" id="GO:0005930">
    <property type="term" value="C:axoneme"/>
    <property type="evidence" value="ECO:0007669"/>
    <property type="project" value="TreeGrafter"/>
</dbReference>
<gene>
    <name evidence="10" type="primary">TTLL3</name>
</gene>
<dbReference type="GO" id="GO:0003341">
    <property type="term" value="P:cilium movement"/>
    <property type="evidence" value="ECO:0007669"/>
    <property type="project" value="TreeGrafter"/>
</dbReference>
<comment type="subcellular location">
    <subcellularLocation>
        <location evidence="1">Cytoplasm</location>
        <location evidence="1">Cytoskeleton</location>
        <location evidence="1">Flagellum axoneme</location>
    </subcellularLocation>
</comment>
<keyword evidence="2" id="KW-0963">Cytoplasm</keyword>
<dbReference type="Pfam" id="PF03133">
    <property type="entry name" value="TTL"/>
    <property type="match status" value="1"/>
</dbReference>
<keyword evidence="6" id="KW-0282">Flagellum</keyword>
<feature type="region of interest" description="Disordered" evidence="9">
    <location>
        <begin position="1"/>
        <end position="57"/>
    </location>
</feature>
<evidence type="ECO:0000313" key="10">
    <source>
        <dbReference type="Ensembl" id="ENSECRP00000033474.1"/>
    </source>
</evidence>
<dbReference type="PANTHER" id="PTHR45870:SF2">
    <property type="entry name" value="TUBULIN MONOGLYCYLASE TTLL3"/>
    <property type="match status" value="1"/>
</dbReference>
<dbReference type="GO" id="GO:0015630">
    <property type="term" value="C:microtubule cytoskeleton"/>
    <property type="evidence" value="ECO:0007669"/>
    <property type="project" value="TreeGrafter"/>
</dbReference>
<keyword evidence="5" id="KW-0067">ATP-binding</keyword>
<keyword evidence="3" id="KW-0436">Ligase</keyword>
<dbReference type="Gene3D" id="3.30.470.20">
    <property type="entry name" value="ATP-grasp fold, B domain"/>
    <property type="match status" value="1"/>
</dbReference>
<keyword evidence="4" id="KW-0547">Nucleotide-binding</keyword>
<evidence type="ECO:0000256" key="4">
    <source>
        <dbReference type="ARBA" id="ARBA00022741"/>
    </source>
</evidence>
<comment type="catalytic activity">
    <reaction evidence="8">
        <text>L-glutamyl-[protein] + glycine + ATP = glycyl-L-glutamyl-[protein] + ADP + phosphate + H(+)</text>
        <dbReference type="Rhea" id="RHEA:67180"/>
        <dbReference type="Rhea" id="RHEA-COMP:10208"/>
        <dbReference type="Rhea" id="RHEA-COMP:17207"/>
        <dbReference type="ChEBI" id="CHEBI:15378"/>
        <dbReference type="ChEBI" id="CHEBI:29973"/>
        <dbReference type="ChEBI" id="CHEBI:30616"/>
        <dbReference type="ChEBI" id="CHEBI:43474"/>
        <dbReference type="ChEBI" id="CHEBI:57305"/>
        <dbReference type="ChEBI" id="CHEBI:167890"/>
        <dbReference type="ChEBI" id="CHEBI:456216"/>
    </reaction>
    <physiologicalReaction direction="left-to-right" evidence="8">
        <dbReference type="Rhea" id="RHEA:67181"/>
    </physiologicalReaction>
</comment>
<reference evidence="10" key="3">
    <citation type="submission" date="2025-09" db="UniProtKB">
        <authorList>
            <consortium name="Ensembl"/>
        </authorList>
    </citation>
    <scope>IDENTIFICATION</scope>
</reference>
<sequence length="879" mass="100266">MESPPEMPNGNGEEREGQPKSEGDPSVQRVGTSRGNTSKKTNTTVAAPLNETKPRRNNVTFPLINTERLKNARHLAEVAIKNKKIFTIHGPYPVIRASLLARGWVEKRVPKIQNMGLHRDRHSDEEDDNGDDSDDSDDMCDQEKENDEPDGMGDVVSRLVRNEVPSFFWTTRRDSIDCRMLRKDQMTNHYARAGSFTTKVGLCMNLRNLYWFDEANPDTFFPRCYRLGALDDKQAFIEDFQLTACTSLLKWVEERSRETPQDEQQGLNSNLQKKASRKPFRPRITSALTNQLVETALKVCQEYLSSLDHYDIDISSEIPPTMTKLQWEEFLGRYYQVVHDGVPIDSCYVYTEKCKSVLEKLQDVCPQLNIEGIHNIWIVKPGAKSRGRGIICMNRLDEILKLVNSDPTIIKDSKWVVQKYLERPLLIYDTKFDVRQWFLVTDWNPLTIWFYKQCYLRFSTQPFSLDNLDSSVHLCNNSIQKHYERSQNRHPQVPEDNMWSCTEFQKYLSSQGKGGLWEKVAIPKMKRAIIHAMQSSQDLVESRKNSFELYGADFMYGPDLHPWLIEINASPTMAPSTTVTTRMCAAVQEDTLRVVIDRKVDRNCDVGGFELIYRQLPVDVPQYIGINLLVEGAPIKRPRPPMPKNTTVKTLGDSTLQQHQDTNAKIGTLTSRKALELQSAVSPAPLKTAIISKTERLHNGLSDKENQQTCRAKGTAKRKDSTILRSITGRHTISRQKSFTARGHKIYHFSDSERRTAQSTAASNEKGSRCIGLRFTSFETLDHKTIKQPRVVSSVDFSSWKSAPKSHRHPFLYSKRRLPALGSSTPSLEIISLQPHISSISYTSWQKADPFPQRVSQGHEALGAKRQLIAAEALSRCVK</sequence>
<evidence type="ECO:0000256" key="7">
    <source>
        <dbReference type="ARBA" id="ARBA00023212"/>
    </source>
</evidence>
<keyword evidence="7" id="KW-0206">Cytoskeleton</keyword>
<evidence type="ECO:0000256" key="8">
    <source>
        <dbReference type="ARBA" id="ARBA00048944"/>
    </source>
</evidence>
<dbReference type="GO" id="GO:0070736">
    <property type="term" value="F:protein-glycine ligase activity, initiating"/>
    <property type="evidence" value="ECO:0007669"/>
    <property type="project" value="TreeGrafter"/>
</dbReference>
<keyword evidence="11" id="KW-1185">Reference proteome</keyword>
<feature type="region of interest" description="Disordered" evidence="9">
    <location>
        <begin position="115"/>
        <end position="154"/>
    </location>
</feature>
<feature type="region of interest" description="Disordered" evidence="9">
    <location>
        <begin position="257"/>
        <end position="278"/>
    </location>
</feature>
<dbReference type="GO" id="GO:0005524">
    <property type="term" value="F:ATP binding"/>
    <property type="evidence" value="ECO:0007669"/>
    <property type="project" value="UniProtKB-KW"/>
</dbReference>
<reference evidence="10" key="1">
    <citation type="submission" date="2021-06" db="EMBL/GenBank/DDBJ databases">
        <authorList>
            <consortium name="Wellcome Sanger Institute Data Sharing"/>
        </authorList>
    </citation>
    <scope>NUCLEOTIDE SEQUENCE [LARGE SCALE GENOMIC DNA]</scope>
</reference>
<dbReference type="PANTHER" id="PTHR45870">
    <property type="entry name" value="TUBULIN MONOGLYCYLASE TTLL3"/>
    <property type="match status" value="1"/>
</dbReference>
<dbReference type="GO" id="GO:0060271">
    <property type="term" value="P:cilium assembly"/>
    <property type="evidence" value="ECO:0007669"/>
    <property type="project" value="TreeGrafter"/>
</dbReference>
<keyword evidence="6" id="KW-0966">Cell projection</keyword>
<dbReference type="InterPro" id="IPR004344">
    <property type="entry name" value="TTL/TTLL_fam"/>
</dbReference>